<dbReference type="AlphaFoldDB" id="A0A0D3I347"/>
<protein>
    <submittedName>
        <fullName evidence="2">Uncharacterized protein</fullName>
    </submittedName>
</protein>
<dbReference type="EnsemblProtists" id="EOD05682">
    <property type="protein sequence ID" value="EOD05682"/>
    <property type="gene ID" value="EMIHUDRAFT_220162"/>
</dbReference>
<evidence type="ECO:0000313" key="3">
    <source>
        <dbReference type="Proteomes" id="UP000013827"/>
    </source>
</evidence>
<dbReference type="RefSeq" id="XP_005758111.1">
    <property type="nucleotide sequence ID" value="XM_005758054.1"/>
</dbReference>
<evidence type="ECO:0000313" key="2">
    <source>
        <dbReference type="EnsemblProtists" id="EOD05682"/>
    </source>
</evidence>
<dbReference type="KEGG" id="ehx:EMIHUDRAFT_220162"/>
<name>A0A0D3I347_EMIH1</name>
<accession>A0A0D3I347</accession>
<keyword evidence="3" id="KW-1185">Reference proteome</keyword>
<sequence>MHKRKSRGTLLASAGLAGEPARSPPGGSAAPAAPASAASPAKRPRPLPMLAEPTARGVPLAGGGGGRMAKNFINDGRPSVYLSGKKKSGPGSAASAGHSVASLGQALLDREAQEEAAKEAAAQAAHDEAAKEEAPPSAPAPVQSGVGERERRQRKAPSRWAADPLSVLNLGGRLSELEQARANV</sequence>
<feature type="compositionally biased region" description="Basic and acidic residues" evidence="1">
    <location>
        <begin position="108"/>
        <end position="118"/>
    </location>
</feature>
<proteinExistence type="predicted"/>
<reference evidence="2" key="2">
    <citation type="submission" date="2024-10" db="UniProtKB">
        <authorList>
            <consortium name="EnsemblProtists"/>
        </authorList>
    </citation>
    <scope>IDENTIFICATION</scope>
</reference>
<dbReference type="HOGENOM" id="CLU_1470824_0_0_1"/>
<feature type="region of interest" description="Disordered" evidence="1">
    <location>
        <begin position="1"/>
        <end position="165"/>
    </location>
</feature>
<dbReference type="Proteomes" id="UP000013827">
    <property type="component" value="Unassembled WGS sequence"/>
</dbReference>
<evidence type="ECO:0000256" key="1">
    <source>
        <dbReference type="SAM" id="MobiDB-lite"/>
    </source>
</evidence>
<feature type="compositionally biased region" description="Basic and acidic residues" evidence="1">
    <location>
        <begin position="125"/>
        <end position="134"/>
    </location>
</feature>
<dbReference type="PaxDb" id="2903-EOD05682"/>
<reference evidence="3" key="1">
    <citation type="journal article" date="2013" name="Nature">
        <title>Pan genome of the phytoplankton Emiliania underpins its global distribution.</title>
        <authorList>
            <person name="Read B.A."/>
            <person name="Kegel J."/>
            <person name="Klute M.J."/>
            <person name="Kuo A."/>
            <person name="Lefebvre S.C."/>
            <person name="Maumus F."/>
            <person name="Mayer C."/>
            <person name="Miller J."/>
            <person name="Monier A."/>
            <person name="Salamov A."/>
            <person name="Young J."/>
            <person name="Aguilar M."/>
            <person name="Claverie J.M."/>
            <person name="Frickenhaus S."/>
            <person name="Gonzalez K."/>
            <person name="Herman E.K."/>
            <person name="Lin Y.C."/>
            <person name="Napier J."/>
            <person name="Ogata H."/>
            <person name="Sarno A.F."/>
            <person name="Shmutz J."/>
            <person name="Schroeder D."/>
            <person name="de Vargas C."/>
            <person name="Verret F."/>
            <person name="von Dassow P."/>
            <person name="Valentin K."/>
            <person name="Van de Peer Y."/>
            <person name="Wheeler G."/>
            <person name="Dacks J.B."/>
            <person name="Delwiche C.F."/>
            <person name="Dyhrman S.T."/>
            <person name="Glockner G."/>
            <person name="John U."/>
            <person name="Richards T."/>
            <person name="Worden A.Z."/>
            <person name="Zhang X."/>
            <person name="Grigoriev I.V."/>
            <person name="Allen A.E."/>
            <person name="Bidle K."/>
            <person name="Borodovsky M."/>
            <person name="Bowler C."/>
            <person name="Brownlee C."/>
            <person name="Cock J.M."/>
            <person name="Elias M."/>
            <person name="Gladyshev V.N."/>
            <person name="Groth M."/>
            <person name="Guda C."/>
            <person name="Hadaegh A."/>
            <person name="Iglesias-Rodriguez M.D."/>
            <person name="Jenkins J."/>
            <person name="Jones B.M."/>
            <person name="Lawson T."/>
            <person name="Leese F."/>
            <person name="Lindquist E."/>
            <person name="Lobanov A."/>
            <person name="Lomsadze A."/>
            <person name="Malik S.B."/>
            <person name="Marsh M.E."/>
            <person name="Mackinder L."/>
            <person name="Mock T."/>
            <person name="Mueller-Roeber B."/>
            <person name="Pagarete A."/>
            <person name="Parker M."/>
            <person name="Probert I."/>
            <person name="Quesneville H."/>
            <person name="Raines C."/>
            <person name="Rensing S.A."/>
            <person name="Riano-Pachon D.M."/>
            <person name="Richier S."/>
            <person name="Rokitta S."/>
            <person name="Shiraiwa Y."/>
            <person name="Soanes D.M."/>
            <person name="van der Giezen M."/>
            <person name="Wahlund T.M."/>
            <person name="Williams B."/>
            <person name="Wilson W."/>
            <person name="Wolfe G."/>
            <person name="Wurch L.L."/>
        </authorList>
    </citation>
    <scope>NUCLEOTIDE SEQUENCE</scope>
</reference>
<dbReference type="GeneID" id="17251774"/>
<feature type="compositionally biased region" description="Low complexity" evidence="1">
    <location>
        <begin position="17"/>
        <end position="41"/>
    </location>
</feature>
<feature type="compositionally biased region" description="Low complexity" evidence="1">
    <location>
        <begin position="89"/>
        <end position="102"/>
    </location>
</feature>
<organism evidence="2 3">
    <name type="scientific">Emiliania huxleyi (strain CCMP1516)</name>
    <dbReference type="NCBI Taxonomy" id="280463"/>
    <lineage>
        <taxon>Eukaryota</taxon>
        <taxon>Haptista</taxon>
        <taxon>Haptophyta</taxon>
        <taxon>Prymnesiophyceae</taxon>
        <taxon>Isochrysidales</taxon>
        <taxon>Noelaerhabdaceae</taxon>
        <taxon>Emiliania</taxon>
    </lineage>
</organism>